<sequence>MTLHLINPRILSQSHKLMVMMSSSASSSLRNNVLVPKIQLTEKESQICKVLKDFTKEYNSHSHIKDKNNNGDPLTLRITGGWVRDKLLGQGSHDLDIAVNNMTGEQFAMSLNDYLVLHYSKYGITPHSIHRIEKNPEKSKHLETATTRLFDTEIDFVNLRSEEYSTISRIPTIAFGTPKQDALRRDATLNALFYNVQNETIEDLTGKGIQDLKAGLLRTPLPARQTFLDDPLRVLRLIRFAARFDFKIVPDVLQEMGDPEINIAFDSKISKERIGNEMEKILKGPNPNIALHLIQKCHLENVVFFWHHDITLVELNQKQLGSQYVNEIDQIYSKGILNKHLLNFWNQRLNFLKENTYLQEKVNEDPIFKQNYILAVALLPFSQRRIIAFHKKKLNNTMSVVESIVREGLKLNKMDGIIVGKCVDSISKYHQFVTQFIADPSSVQRSDLGLFIRSFESRYLLAHYVSLMNEYLKETNPQRQIQLIAHYNDFYQYVKDQDLLECHNLRPMIDGKKLLKLLNVKSGPWMGLVNNDIIVWQLDHPQGTEEQLLDFVKEILPKYIK</sequence>
<dbReference type="CDD" id="cd05398">
    <property type="entry name" value="NT_ClassII-CCAase"/>
    <property type="match status" value="1"/>
</dbReference>
<dbReference type="SUPFAM" id="SSF81891">
    <property type="entry name" value="Poly A polymerase C-terminal region-like"/>
    <property type="match status" value="1"/>
</dbReference>
<evidence type="ECO:0000259" key="15">
    <source>
        <dbReference type="Pfam" id="PF12627"/>
    </source>
</evidence>
<comment type="catalytic activity">
    <reaction evidence="5">
        <text>a tRNA precursor + 2 CTP + ATP = a tRNA with a 3' CCA end + 3 diphosphate</text>
        <dbReference type="Rhea" id="RHEA:14433"/>
        <dbReference type="Rhea" id="RHEA-COMP:10465"/>
        <dbReference type="Rhea" id="RHEA-COMP:10468"/>
        <dbReference type="ChEBI" id="CHEBI:30616"/>
        <dbReference type="ChEBI" id="CHEBI:33019"/>
        <dbReference type="ChEBI" id="CHEBI:37563"/>
        <dbReference type="ChEBI" id="CHEBI:74896"/>
        <dbReference type="ChEBI" id="CHEBI:83071"/>
        <dbReference type="EC" id="2.7.7.72"/>
    </reaction>
</comment>
<keyword evidence="4 13" id="KW-0694">RNA-binding</keyword>
<keyword evidence="2 13" id="KW-0808">Transferase</keyword>
<dbReference type="GO" id="GO:0052927">
    <property type="term" value="F:CC tRNA cytidylyltransferase activity"/>
    <property type="evidence" value="ECO:0007669"/>
    <property type="project" value="TreeGrafter"/>
</dbReference>
<dbReference type="Pfam" id="PF12627">
    <property type="entry name" value="PolyA_pol_RNAbd"/>
    <property type="match status" value="1"/>
</dbReference>
<dbReference type="PANTHER" id="PTHR13734:SF5">
    <property type="entry name" value="CCA TRNA NUCLEOTIDYLTRANSFERASE, MITOCHONDRIAL"/>
    <property type="match status" value="1"/>
</dbReference>
<evidence type="ECO:0000256" key="7">
    <source>
        <dbReference type="ARBA" id="ARBA00066885"/>
    </source>
</evidence>
<dbReference type="Pfam" id="PF01743">
    <property type="entry name" value="PolyA_pol"/>
    <property type="match status" value="1"/>
</dbReference>
<dbReference type="InterPro" id="IPR002646">
    <property type="entry name" value="PolA_pol_head_dom"/>
</dbReference>
<evidence type="ECO:0000256" key="4">
    <source>
        <dbReference type="ARBA" id="ARBA00022884"/>
    </source>
</evidence>
<evidence type="ECO:0000313" key="16">
    <source>
        <dbReference type="EMBL" id="CAB4255503.1"/>
    </source>
</evidence>
<reference evidence="16 17" key="1">
    <citation type="submission" date="2020-05" db="EMBL/GenBank/DDBJ databases">
        <authorList>
            <person name="Casaregola S."/>
            <person name="Devillers H."/>
            <person name="Grondin C."/>
        </authorList>
    </citation>
    <scope>NUCLEOTIDE SEQUENCE [LARGE SCALE GENOMIC DNA]</scope>
    <source>
        <strain evidence="16 17">CLIB 1767</strain>
    </source>
</reference>
<dbReference type="GO" id="GO:0000166">
    <property type="term" value="F:nucleotide binding"/>
    <property type="evidence" value="ECO:0007669"/>
    <property type="project" value="UniProtKB-KW"/>
</dbReference>
<dbReference type="AlphaFoldDB" id="A0A8H2ZI49"/>
<name>A0A8H2ZI49_9SACH</name>
<dbReference type="RefSeq" id="XP_041407347.1">
    <property type="nucleotide sequence ID" value="XM_041551413.1"/>
</dbReference>
<comment type="similarity">
    <text evidence="1 13">Belongs to the tRNA nucleotidyltransferase/poly(A) polymerase family.</text>
</comment>
<evidence type="ECO:0000259" key="14">
    <source>
        <dbReference type="Pfam" id="PF01743"/>
    </source>
</evidence>
<evidence type="ECO:0000313" key="17">
    <source>
        <dbReference type="Proteomes" id="UP000644660"/>
    </source>
</evidence>
<dbReference type="GO" id="GO:0052929">
    <property type="term" value="F:ATP:3'-cytidine-cytidine-tRNA adenylyltransferase activity"/>
    <property type="evidence" value="ECO:0007669"/>
    <property type="project" value="TreeGrafter"/>
</dbReference>
<protein>
    <recommendedName>
        <fullName evidence="8">CCA tRNA nucleotidyltransferase, mitochondrial</fullName>
        <ecNumber evidence="7">2.7.7.72</ecNumber>
    </recommendedName>
    <alternativeName>
        <fullName evidence="10">CCA-adding enzyme</fullName>
    </alternativeName>
    <alternativeName>
        <fullName evidence="9">tRNA CCA-pyrophosphorylase</fullName>
    </alternativeName>
    <alternativeName>
        <fullName evidence="11">tRNA adenylyltransferase</fullName>
    </alternativeName>
    <alternativeName>
        <fullName evidence="12">tRNA nucleotidyltransferase</fullName>
    </alternativeName>
</protein>
<dbReference type="GO" id="GO:0005759">
    <property type="term" value="C:mitochondrial matrix"/>
    <property type="evidence" value="ECO:0007669"/>
    <property type="project" value="UniProtKB-ARBA"/>
</dbReference>
<organism evidence="16 17">
    <name type="scientific">Maudiozyma barnettii</name>
    <dbReference type="NCBI Taxonomy" id="61262"/>
    <lineage>
        <taxon>Eukaryota</taxon>
        <taxon>Fungi</taxon>
        <taxon>Dikarya</taxon>
        <taxon>Ascomycota</taxon>
        <taxon>Saccharomycotina</taxon>
        <taxon>Saccharomycetes</taxon>
        <taxon>Saccharomycetales</taxon>
        <taxon>Saccharomycetaceae</taxon>
        <taxon>Maudiozyma</taxon>
    </lineage>
</organism>
<comment type="function">
    <text evidence="6">Nucleotidyltransferase that catalyzes the addition and repair of the essential 3'-terminal CCA sequence in tRNAs, which is necessary for the attachment of amino acids to the 3' terminus of tRNA molecules, using CTP and ATP as substrates. tRNA 3'-terminal CCA addition is required both for tRNA processing and repair. Also involved in tRNA surveillance by mediating tandem CCA addition to generate a CCACCA at the 3' terminus of unstable tRNAs. While stable tRNAs receive only 3'-terminal CCA, unstable tRNAs are marked with CCACCA and rapidly degraded. The structural flexibility of RNA controls the choice between CCA versus CCACCA addition: following the first CCA addition cycle, nucleotide-binding to the active site triggers a clockwise screw motion, producing torque on the RNA. This ejects stable RNAs, whereas unstable RNAs are refolded while bound to the enzyme and subjected to a second CCA catalytic cycle.</text>
</comment>
<dbReference type="GO" id="GO:0001680">
    <property type="term" value="P:tRNA 3'-terminal CCA addition"/>
    <property type="evidence" value="ECO:0007669"/>
    <property type="project" value="TreeGrafter"/>
</dbReference>
<dbReference type="GO" id="GO:0003723">
    <property type="term" value="F:RNA binding"/>
    <property type="evidence" value="ECO:0007669"/>
    <property type="project" value="UniProtKB-KW"/>
</dbReference>
<dbReference type="SUPFAM" id="SSF81301">
    <property type="entry name" value="Nucleotidyltransferase"/>
    <property type="match status" value="1"/>
</dbReference>
<keyword evidence="17" id="KW-1185">Reference proteome</keyword>
<evidence type="ECO:0000256" key="3">
    <source>
        <dbReference type="ARBA" id="ARBA00022741"/>
    </source>
</evidence>
<dbReference type="InterPro" id="IPR032828">
    <property type="entry name" value="PolyA_RNA-bd"/>
</dbReference>
<evidence type="ECO:0000256" key="13">
    <source>
        <dbReference type="RuleBase" id="RU003953"/>
    </source>
</evidence>
<dbReference type="OrthoDB" id="445712at2759"/>
<proteinExistence type="inferred from homology"/>
<comment type="caution">
    <text evidence="16">The sequence shown here is derived from an EMBL/GenBank/DDBJ whole genome shotgun (WGS) entry which is preliminary data.</text>
</comment>
<dbReference type="EMBL" id="CAEFZW010000006">
    <property type="protein sequence ID" value="CAB4255503.1"/>
    <property type="molecule type" value="Genomic_DNA"/>
</dbReference>
<accession>A0A8H2ZI49</accession>
<evidence type="ECO:0000256" key="2">
    <source>
        <dbReference type="ARBA" id="ARBA00022679"/>
    </source>
</evidence>
<evidence type="ECO:0000256" key="12">
    <source>
        <dbReference type="ARBA" id="ARBA00082324"/>
    </source>
</evidence>
<dbReference type="InterPro" id="IPR043519">
    <property type="entry name" value="NT_sf"/>
</dbReference>
<gene>
    <name evidence="16" type="ORF">KABA2_06S06908</name>
</gene>
<dbReference type="Proteomes" id="UP000644660">
    <property type="component" value="Unassembled WGS sequence"/>
</dbReference>
<feature type="domain" description="tRNA nucleotidyltransferase/poly(A) polymerase RNA and SrmB- binding" evidence="15">
    <location>
        <begin position="267"/>
        <end position="304"/>
    </location>
</feature>
<feature type="domain" description="Poly A polymerase head" evidence="14">
    <location>
        <begin position="76"/>
        <end position="218"/>
    </location>
</feature>
<evidence type="ECO:0000256" key="5">
    <source>
        <dbReference type="ARBA" id="ARBA00050431"/>
    </source>
</evidence>
<evidence type="ECO:0000256" key="11">
    <source>
        <dbReference type="ARBA" id="ARBA00080500"/>
    </source>
</evidence>
<dbReference type="Gene3D" id="1.10.3090.10">
    <property type="entry name" value="cca-adding enzyme, domain 2"/>
    <property type="match status" value="1"/>
</dbReference>
<dbReference type="GO" id="GO:0004810">
    <property type="term" value="F:CCA tRNA nucleotidyltransferase activity"/>
    <property type="evidence" value="ECO:0007669"/>
    <property type="project" value="UniProtKB-EC"/>
</dbReference>
<keyword evidence="3" id="KW-0547">Nucleotide-binding</keyword>
<evidence type="ECO:0000256" key="1">
    <source>
        <dbReference type="ARBA" id="ARBA00007265"/>
    </source>
</evidence>
<evidence type="ECO:0000256" key="10">
    <source>
        <dbReference type="ARBA" id="ARBA00077436"/>
    </source>
</evidence>
<evidence type="ECO:0000256" key="6">
    <source>
        <dbReference type="ARBA" id="ARBA00056517"/>
    </source>
</evidence>
<dbReference type="Gene3D" id="3.30.460.10">
    <property type="entry name" value="Beta Polymerase, domain 2"/>
    <property type="match status" value="1"/>
</dbReference>
<dbReference type="FunFam" id="3.30.460.10:FF:000019">
    <property type="entry name" value="tRNA nucleotidyltransferase cca2"/>
    <property type="match status" value="1"/>
</dbReference>
<dbReference type="PANTHER" id="PTHR13734">
    <property type="entry name" value="TRNA-NUCLEOTIDYLTRANSFERASE"/>
    <property type="match status" value="1"/>
</dbReference>
<dbReference type="GeneID" id="64858549"/>
<evidence type="ECO:0000256" key="9">
    <source>
        <dbReference type="ARBA" id="ARBA00076038"/>
    </source>
</evidence>
<evidence type="ECO:0000256" key="8">
    <source>
        <dbReference type="ARBA" id="ARBA00072969"/>
    </source>
</evidence>
<dbReference type="EC" id="2.7.7.72" evidence="7"/>